<gene>
    <name evidence="6" type="primary">LOC110975325</name>
</gene>
<dbReference type="AlphaFoldDB" id="A0A8B7XU21"/>
<feature type="domain" description="NADP-dependent oxidoreductase" evidence="4">
    <location>
        <begin position="15"/>
        <end position="316"/>
    </location>
</feature>
<proteinExistence type="inferred from homology"/>
<organism evidence="5 6">
    <name type="scientific">Acanthaster planci</name>
    <name type="common">Crown-of-thorns starfish</name>
    <dbReference type="NCBI Taxonomy" id="133434"/>
    <lineage>
        <taxon>Eukaryota</taxon>
        <taxon>Metazoa</taxon>
        <taxon>Echinodermata</taxon>
        <taxon>Eleutherozoa</taxon>
        <taxon>Asterozoa</taxon>
        <taxon>Asteroidea</taxon>
        <taxon>Valvatacea</taxon>
        <taxon>Valvatida</taxon>
        <taxon>Acanthasteridae</taxon>
        <taxon>Acanthaster</taxon>
    </lineage>
</organism>
<dbReference type="KEGG" id="aplc:110975325"/>
<evidence type="ECO:0000256" key="3">
    <source>
        <dbReference type="SAM" id="MobiDB-lite"/>
    </source>
</evidence>
<evidence type="ECO:0000256" key="2">
    <source>
        <dbReference type="ARBA" id="ARBA00038157"/>
    </source>
</evidence>
<evidence type="ECO:0000256" key="1">
    <source>
        <dbReference type="ARBA" id="ARBA00023002"/>
    </source>
</evidence>
<dbReference type="OrthoDB" id="48988at2759"/>
<dbReference type="Gene3D" id="3.20.20.100">
    <property type="entry name" value="NADP-dependent oxidoreductase domain"/>
    <property type="match status" value="1"/>
</dbReference>
<dbReference type="CDD" id="cd19085">
    <property type="entry name" value="AKR_AKR11B3"/>
    <property type="match status" value="1"/>
</dbReference>
<name>A0A8B7XU21_ACAPL</name>
<dbReference type="OMA" id="YQVHWPF"/>
<dbReference type="GO" id="GO:0016491">
    <property type="term" value="F:oxidoreductase activity"/>
    <property type="evidence" value="ECO:0007669"/>
    <property type="project" value="UniProtKB-KW"/>
</dbReference>
<dbReference type="InterPro" id="IPR036812">
    <property type="entry name" value="NAD(P)_OxRdtase_dom_sf"/>
</dbReference>
<sequence length="338" mass="37577">MDRVALSGGDLMVSPICVGAWQFNGGKADETWPAQDETVSKAIVDKALELGVNFFDTAEAYGDHNSERVLSRCLAGRRQDVIIASKFGRHVRGSVKEYTAIDIEQALTASLQALQTDYIDIYQVHWSVNMKDTTETVAELDRQKSLGRIRHYGICNFGSSSIDKFLTAGGRPCSLQVPYNLLWRAVEFNILQTSHQHGLSVLAYSPLQQGLLTGRFHNASEVPEGRRRTRHFSKDSTNLSRHEQKGAEAETFKAISDIRNLCDKENIPMSSAALSWILAQEGVASVIVGCRTPQQLEDNCKLVNLSQNVVKRLSDCTSALKEILGDNPDMWAKNSRYK</sequence>
<protein>
    <submittedName>
        <fullName evidence="6">Uncharacterized protein LOC110975325</fullName>
    </submittedName>
</protein>
<evidence type="ECO:0000313" key="6">
    <source>
        <dbReference type="RefSeq" id="XP_022083416.1"/>
    </source>
</evidence>
<dbReference type="InterPro" id="IPR023210">
    <property type="entry name" value="NADP_OxRdtase_dom"/>
</dbReference>
<reference evidence="6" key="1">
    <citation type="submission" date="2025-08" db="UniProtKB">
        <authorList>
            <consortium name="RefSeq"/>
        </authorList>
    </citation>
    <scope>IDENTIFICATION</scope>
</reference>
<dbReference type="PANTHER" id="PTHR43364">
    <property type="entry name" value="NADH-SPECIFIC METHYLGLYOXAL REDUCTASE-RELATED"/>
    <property type="match status" value="1"/>
</dbReference>
<dbReference type="RefSeq" id="XP_022083416.1">
    <property type="nucleotide sequence ID" value="XM_022227724.1"/>
</dbReference>
<keyword evidence="5" id="KW-1185">Reference proteome</keyword>
<comment type="similarity">
    <text evidence="2">Belongs to the aldo/keto reductase family. Aldo/keto reductase 2 subfamily.</text>
</comment>
<dbReference type="InterPro" id="IPR050523">
    <property type="entry name" value="AKR_Detox_Biosynth"/>
</dbReference>
<dbReference type="InterPro" id="IPR020471">
    <property type="entry name" value="AKR"/>
</dbReference>
<dbReference type="Proteomes" id="UP000694845">
    <property type="component" value="Unplaced"/>
</dbReference>
<feature type="region of interest" description="Disordered" evidence="3">
    <location>
        <begin position="225"/>
        <end position="245"/>
    </location>
</feature>
<keyword evidence="1" id="KW-0560">Oxidoreductase</keyword>
<dbReference type="GeneID" id="110975325"/>
<dbReference type="PANTHER" id="PTHR43364:SF4">
    <property type="entry name" value="NAD(P)-LINKED OXIDOREDUCTASE SUPERFAMILY PROTEIN"/>
    <property type="match status" value="1"/>
</dbReference>
<evidence type="ECO:0000313" key="5">
    <source>
        <dbReference type="Proteomes" id="UP000694845"/>
    </source>
</evidence>
<accession>A0A8B7XU21</accession>
<dbReference type="SUPFAM" id="SSF51430">
    <property type="entry name" value="NAD(P)-linked oxidoreductase"/>
    <property type="match status" value="1"/>
</dbReference>
<dbReference type="Pfam" id="PF00248">
    <property type="entry name" value="Aldo_ket_red"/>
    <property type="match status" value="1"/>
</dbReference>
<evidence type="ECO:0000259" key="4">
    <source>
        <dbReference type="Pfam" id="PF00248"/>
    </source>
</evidence>
<dbReference type="PRINTS" id="PR00069">
    <property type="entry name" value="ALDKETRDTASE"/>
</dbReference>